<evidence type="ECO:0000256" key="1">
    <source>
        <dbReference type="ARBA" id="ARBA00010605"/>
    </source>
</evidence>
<accession>A0ABM3MZF0</accession>
<gene>
    <name evidence="8" type="primary">LOC113519827</name>
</gene>
<dbReference type="RefSeq" id="XP_052756645.1">
    <property type="nucleotide sequence ID" value="XM_052900685.1"/>
</dbReference>
<name>A0ABM3MZF0_GALME</name>
<sequence length="253" mass="29160">MYGISSFFSKALASGQQLITQQTRNTFILKRKFPPPLHKKGAKVAKMKAKHFIYDLVEDTNVKKKPEVKVILKQFVDGIGNKGDVLTLRSMIAYRDYLVPGLAVYASPENLLKYNTIENKQTKEENFSSPHVQRTMSCLSRLVLNITMSKLQPWTLEPWHIKASFRKTGFVVPEYAIEMPPVTIKGPDLKLQDKEFYVTVTINKTEKVKVRCRIHHWATGLDRLPWVEFHWKKPLEALIPEQAADLEKMPLPQ</sequence>
<dbReference type="Pfam" id="PF01281">
    <property type="entry name" value="Ribosomal_L9_N"/>
    <property type="match status" value="1"/>
</dbReference>
<reference evidence="8" key="1">
    <citation type="submission" date="2025-08" db="UniProtKB">
        <authorList>
            <consortium name="RefSeq"/>
        </authorList>
    </citation>
    <scope>IDENTIFICATION</scope>
    <source>
        <tissue evidence="8">Whole larvae</tissue>
    </source>
</reference>
<dbReference type="PANTHER" id="PTHR21368">
    <property type="entry name" value="50S RIBOSOMAL PROTEIN L9"/>
    <property type="match status" value="1"/>
</dbReference>
<keyword evidence="3" id="KW-0687">Ribonucleoprotein</keyword>
<dbReference type="InterPro" id="IPR020070">
    <property type="entry name" value="Ribosomal_bL9_N"/>
</dbReference>
<evidence type="ECO:0000256" key="5">
    <source>
        <dbReference type="ARBA" id="ARBA00035381"/>
    </source>
</evidence>
<dbReference type="GeneID" id="113519827"/>
<dbReference type="SUPFAM" id="SSF55658">
    <property type="entry name" value="L9 N-domain-like"/>
    <property type="match status" value="1"/>
</dbReference>
<dbReference type="InterPro" id="IPR036935">
    <property type="entry name" value="Ribosomal_bL9_N_sf"/>
</dbReference>
<evidence type="ECO:0000259" key="6">
    <source>
        <dbReference type="Pfam" id="PF01281"/>
    </source>
</evidence>
<dbReference type="InterPro" id="IPR000244">
    <property type="entry name" value="Ribosomal_bL9"/>
</dbReference>
<keyword evidence="7" id="KW-1185">Reference proteome</keyword>
<keyword evidence="2 8" id="KW-0689">Ribosomal protein</keyword>
<dbReference type="Proteomes" id="UP001652740">
    <property type="component" value="Unplaced"/>
</dbReference>
<evidence type="ECO:0000313" key="8">
    <source>
        <dbReference type="RefSeq" id="XP_052756645.1"/>
    </source>
</evidence>
<evidence type="ECO:0000313" key="7">
    <source>
        <dbReference type="Proteomes" id="UP001652740"/>
    </source>
</evidence>
<organism evidence="7 8">
    <name type="scientific">Galleria mellonella</name>
    <name type="common">Greater wax moth</name>
    <dbReference type="NCBI Taxonomy" id="7137"/>
    <lineage>
        <taxon>Eukaryota</taxon>
        <taxon>Metazoa</taxon>
        <taxon>Ecdysozoa</taxon>
        <taxon>Arthropoda</taxon>
        <taxon>Hexapoda</taxon>
        <taxon>Insecta</taxon>
        <taxon>Pterygota</taxon>
        <taxon>Neoptera</taxon>
        <taxon>Endopterygota</taxon>
        <taxon>Lepidoptera</taxon>
        <taxon>Glossata</taxon>
        <taxon>Ditrysia</taxon>
        <taxon>Pyraloidea</taxon>
        <taxon>Pyralidae</taxon>
        <taxon>Galleriinae</taxon>
        <taxon>Galleria</taxon>
    </lineage>
</organism>
<proteinExistence type="inferred from homology"/>
<comment type="similarity">
    <text evidence="1">Belongs to the bacterial ribosomal protein bL9 family.</text>
</comment>
<protein>
    <recommendedName>
        <fullName evidence="4">Large ribosomal subunit protein bL9m</fullName>
    </recommendedName>
    <alternativeName>
        <fullName evidence="5">39S ribosomal protein L9, mitochondrial</fullName>
    </alternativeName>
</protein>
<evidence type="ECO:0000256" key="3">
    <source>
        <dbReference type="ARBA" id="ARBA00023274"/>
    </source>
</evidence>
<dbReference type="Gene3D" id="3.40.5.10">
    <property type="entry name" value="Ribosomal protein L9, N-terminal domain"/>
    <property type="match status" value="1"/>
</dbReference>
<feature type="domain" description="Ribosomal protein L9" evidence="6">
    <location>
        <begin position="68"/>
        <end position="111"/>
    </location>
</feature>
<dbReference type="InterPro" id="IPR009027">
    <property type="entry name" value="Ribosomal_bL9/RNase_H1_N"/>
</dbReference>
<dbReference type="GO" id="GO:0005840">
    <property type="term" value="C:ribosome"/>
    <property type="evidence" value="ECO:0007669"/>
    <property type="project" value="UniProtKB-KW"/>
</dbReference>
<evidence type="ECO:0000256" key="2">
    <source>
        <dbReference type="ARBA" id="ARBA00022980"/>
    </source>
</evidence>
<evidence type="ECO:0000256" key="4">
    <source>
        <dbReference type="ARBA" id="ARBA00035194"/>
    </source>
</evidence>